<sequence length="100" mass="11655">MVYGVNNMITRKENFVNMADLIDPNDSKGRSYREVNAEKQHKISIGTLVELRNGVRLFVVKHMRDCDQTPLYSLGIEDEYLSTYVKFHGYPEESLKELKK</sequence>
<evidence type="ECO:0000313" key="1">
    <source>
        <dbReference type="EMBL" id="KKN04405.1"/>
    </source>
</evidence>
<protein>
    <submittedName>
        <fullName evidence="1">Uncharacterized protein</fullName>
    </submittedName>
</protein>
<dbReference type="EMBL" id="LAZR01004926">
    <property type="protein sequence ID" value="KKN04405.1"/>
    <property type="molecule type" value="Genomic_DNA"/>
</dbReference>
<proteinExistence type="predicted"/>
<reference evidence="1" key="1">
    <citation type="journal article" date="2015" name="Nature">
        <title>Complex archaea that bridge the gap between prokaryotes and eukaryotes.</title>
        <authorList>
            <person name="Spang A."/>
            <person name="Saw J.H."/>
            <person name="Jorgensen S.L."/>
            <person name="Zaremba-Niedzwiedzka K."/>
            <person name="Martijn J."/>
            <person name="Lind A.E."/>
            <person name="van Eijk R."/>
            <person name="Schleper C."/>
            <person name="Guy L."/>
            <person name="Ettema T.J."/>
        </authorList>
    </citation>
    <scope>NUCLEOTIDE SEQUENCE</scope>
</reference>
<comment type="caution">
    <text evidence="1">The sequence shown here is derived from an EMBL/GenBank/DDBJ whole genome shotgun (WGS) entry which is preliminary data.</text>
</comment>
<gene>
    <name evidence="1" type="ORF">LCGC14_1097880</name>
</gene>
<dbReference type="AlphaFoldDB" id="A0A0F9MAJ2"/>
<accession>A0A0F9MAJ2</accession>
<organism evidence="1">
    <name type="scientific">marine sediment metagenome</name>
    <dbReference type="NCBI Taxonomy" id="412755"/>
    <lineage>
        <taxon>unclassified sequences</taxon>
        <taxon>metagenomes</taxon>
        <taxon>ecological metagenomes</taxon>
    </lineage>
</organism>
<name>A0A0F9MAJ2_9ZZZZ</name>